<dbReference type="Proteomes" id="UP000033815">
    <property type="component" value="Unassembled WGS sequence"/>
</dbReference>
<dbReference type="CDD" id="cd06223">
    <property type="entry name" value="PRTases_typeI"/>
    <property type="match status" value="1"/>
</dbReference>
<reference evidence="2 3" key="1">
    <citation type="journal article" date="2015" name="Nature">
        <title>rRNA introns, odd ribosomes, and small enigmatic genomes across a large radiation of phyla.</title>
        <authorList>
            <person name="Brown C.T."/>
            <person name="Hug L.A."/>
            <person name="Thomas B.C."/>
            <person name="Sharon I."/>
            <person name="Castelle C.J."/>
            <person name="Singh A."/>
            <person name="Wilkins M.J."/>
            <person name="Williams K.H."/>
            <person name="Banfield J.F."/>
        </authorList>
    </citation>
    <scope>NUCLEOTIDE SEQUENCE [LARGE SCALE GENOMIC DNA]</scope>
</reference>
<dbReference type="PANTHER" id="PTHR47505:SF1">
    <property type="entry name" value="DNA UTILIZATION PROTEIN YHGH"/>
    <property type="match status" value="1"/>
</dbReference>
<evidence type="ECO:0000313" key="2">
    <source>
        <dbReference type="EMBL" id="KKT36820.1"/>
    </source>
</evidence>
<accession>A0A837I6X6</accession>
<sequence length="220" mass="25175">MRYLISIFNFIIDAVFPRECAGCGRNGTLLCTTCIEDTQRAPRSEHAFINAVFDYHNKTIKRAIWRLKYKNARGFSKIFAPYLYDEIIGALGNELFISGGENILLVPVPLHKKRLRERGYNQSELITREILKLDIARIFSYAPEILVRVKETKQQAKSEKRNMRIKNLRDAFHAPPTLNARGKVVILIDDVTTTGATLVDAKRAIRHLRPRKVLAFAVAH</sequence>
<comment type="caution">
    <text evidence="2">The sequence shown here is derived from an EMBL/GenBank/DDBJ whole genome shotgun (WGS) entry which is preliminary data.</text>
</comment>
<name>A0A837I6X6_9BACT</name>
<evidence type="ECO:0000313" key="3">
    <source>
        <dbReference type="Proteomes" id="UP000033815"/>
    </source>
</evidence>
<dbReference type="EMBL" id="LCHP01000004">
    <property type="protein sequence ID" value="KKT36820.1"/>
    <property type="molecule type" value="Genomic_DNA"/>
</dbReference>
<organism evidence="2 3">
    <name type="scientific">Candidatus Nomurabacteria bacterium GW2011_GWB1_44_12</name>
    <dbReference type="NCBI Taxonomy" id="1618748"/>
    <lineage>
        <taxon>Bacteria</taxon>
        <taxon>Candidatus Nomuraibacteriota</taxon>
    </lineage>
</organism>
<protein>
    <submittedName>
        <fullName evidence="2">Phosphoribosyltransferase</fullName>
    </submittedName>
</protein>
<dbReference type="PANTHER" id="PTHR47505">
    <property type="entry name" value="DNA UTILIZATION PROTEIN YHGH"/>
    <property type="match status" value="1"/>
</dbReference>
<dbReference type="GO" id="GO:0016757">
    <property type="term" value="F:glycosyltransferase activity"/>
    <property type="evidence" value="ECO:0007669"/>
    <property type="project" value="UniProtKB-KW"/>
</dbReference>
<gene>
    <name evidence="2" type="ORF">UW25_C0004G0148</name>
</gene>
<dbReference type="InterPro" id="IPR051910">
    <property type="entry name" value="ComF/GntX_DNA_util-trans"/>
</dbReference>
<comment type="similarity">
    <text evidence="1">Belongs to the ComF/GntX family.</text>
</comment>
<keyword evidence="2" id="KW-0808">Transferase</keyword>
<dbReference type="AlphaFoldDB" id="A0A837I6X6"/>
<dbReference type="SUPFAM" id="SSF53271">
    <property type="entry name" value="PRTase-like"/>
    <property type="match status" value="1"/>
</dbReference>
<dbReference type="InterPro" id="IPR000836">
    <property type="entry name" value="PRTase_dom"/>
</dbReference>
<keyword evidence="2" id="KW-0328">Glycosyltransferase</keyword>
<evidence type="ECO:0000256" key="1">
    <source>
        <dbReference type="ARBA" id="ARBA00008007"/>
    </source>
</evidence>
<dbReference type="Gene3D" id="3.40.50.2020">
    <property type="match status" value="1"/>
</dbReference>
<dbReference type="InterPro" id="IPR029057">
    <property type="entry name" value="PRTase-like"/>
</dbReference>
<proteinExistence type="inferred from homology"/>